<gene>
    <name evidence="2" type="ORF">PCOR1329_LOCUS29372</name>
</gene>
<feature type="non-terminal residue" evidence="2">
    <location>
        <position position="1"/>
    </location>
</feature>
<dbReference type="EMBL" id="CAUYUJ010011057">
    <property type="protein sequence ID" value="CAK0830865.1"/>
    <property type="molecule type" value="Genomic_DNA"/>
</dbReference>
<dbReference type="Proteomes" id="UP001189429">
    <property type="component" value="Unassembled WGS sequence"/>
</dbReference>
<evidence type="ECO:0000313" key="3">
    <source>
        <dbReference type="Proteomes" id="UP001189429"/>
    </source>
</evidence>
<accession>A0ABN9SFN3</accession>
<evidence type="ECO:0000313" key="2">
    <source>
        <dbReference type="EMBL" id="CAK0830865.1"/>
    </source>
</evidence>
<reference evidence="2" key="1">
    <citation type="submission" date="2023-10" db="EMBL/GenBank/DDBJ databases">
        <authorList>
            <person name="Chen Y."/>
            <person name="Shah S."/>
            <person name="Dougan E. K."/>
            <person name="Thang M."/>
            <person name="Chan C."/>
        </authorList>
    </citation>
    <scope>NUCLEOTIDE SEQUENCE [LARGE SCALE GENOMIC DNA]</scope>
</reference>
<feature type="region of interest" description="Disordered" evidence="1">
    <location>
        <begin position="96"/>
        <end position="127"/>
    </location>
</feature>
<feature type="compositionally biased region" description="Low complexity" evidence="1">
    <location>
        <begin position="101"/>
        <end position="113"/>
    </location>
</feature>
<keyword evidence="3" id="KW-1185">Reference proteome</keyword>
<proteinExistence type="predicted"/>
<organism evidence="2 3">
    <name type="scientific">Prorocentrum cordatum</name>
    <dbReference type="NCBI Taxonomy" id="2364126"/>
    <lineage>
        <taxon>Eukaryota</taxon>
        <taxon>Sar</taxon>
        <taxon>Alveolata</taxon>
        <taxon>Dinophyceae</taxon>
        <taxon>Prorocentrales</taxon>
        <taxon>Prorocentraceae</taxon>
        <taxon>Prorocentrum</taxon>
    </lineage>
</organism>
<evidence type="ECO:0000256" key="1">
    <source>
        <dbReference type="SAM" id="MobiDB-lite"/>
    </source>
</evidence>
<sequence>ARSDAVVLTHNVFTFKLVKRAANPQQVGGYAAALAAAMDTDGGDGPPVLIRKDHSGDDAGTSAEKRAKLAAAKAEARHAAQGERVGPAAVVGAHKQEEAARAAQGGSAGAEQQPGGGAQAVEPNQAALSPSELAGEGIDGKAVTEGELQEAMAAADAEGFWKPFHEAKRKIAGNQRRKRGMKVIAAAEGHNFQD</sequence>
<protein>
    <submittedName>
        <fullName evidence="2">Uncharacterized protein</fullName>
    </submittedName>
</protein>
<name>A0ABN9SFN3_9DINO</name>
<comment type="caution">
    <text evidence="2">The sequence shown here is derived from an EMBL/GenBank/DDBJ whole genome shotgun (WGS) entry which is preliminary data.</text>
</comment>